<accession>A0A2S6CNX9</accession>
<comment type="caution">
    <text evidence="2">The sequence shown here is derived from an EMBL/GenBank/DDBJ whole genome shotgun (WGS) entry which is preliminary data.</text>
</comment>
<gene>
    <name evidence="2" type="ORF">CUN59_20890</name>
</gene>
<protein>
    <submittedName>
        <fullName evidence="2">Uncharacterized protein</fullName>
    </submittedName>
</protein>
<feature type="compositionally biased region" description="Basic and acidic residues" evidence="1">
    <location>
        <begin position="117"/>
        <end position="127"/>
    </location>
</feature>
<proteinExistence type="predicted"/>
<name>A0A2S6CNX9_9CYAN</name>
<dbReference type="AlphaFoldDB" id="A0A2S6CNX9"/>
<dbReference type="Proteomes" id="UP000239589">
    <property type="component" value="Unassembled WGS sequence"/>
</dbReference>
<evidence type="ECO:0000313" key="3">
    <source>
        <dbReference type="Proteomes" id="UP000239589"/>
    </source>
</evidence>
<reference evidence="2 3" key="1">
    <citation type="submission" date="2018-02" db="EMBL/GenBank/DDBJ databases">
        <title>Discovery of a pederin family compound in a non-symbiotic bloom-forming cyanobacterium.</title>
        <authorList>
            <person name="Kust A."/>
            <person name="Mares J."/>
            <person name="Jokela J."/>
            <person name="Urajova P."/>
            <person name="Hajek J."/>
            <person name="Saurav K."/>
            <person name="Voracova K."/>
            <person name="Fewer D.P."/>
            <person name="Haapaniemi E."/>
            <person name="Permi P."/>
            <person name="Rehakova K."/>
            <person name="Sivonen K."/>
            <person name="Hrouzek P."/>
        </authorList>
    </citation>
    <scope>NUCLEOTIDE SEQUENCE [LARGE SCALE GENOMIC DNA]</scope>
    <source>
        <strain evidence="2 3">CHARLIE-1</strain>
    </source>
</reference>
<evidence type="ECO:0000313" key="2">
    <source>
        <dbReference type="EMBL" id="PPJ61444.1"/>
    </source>
</evidence>
<feature type="region of interest" description="Disordered" evidence="1">
    <location>
        <begin position="65"/>
        <end position="137"/>
    </location>
</feature>
<organism evidence="2 3">
    <name type="scientific">Cuspidothrix issatschenkoi CHARLIE-1</name>
    <dbReference type="NCBI Taxonomy" id="2052836"/>
    <lineage>
        <taxon>Bacteria</taxon>
        <taxon>Bacillati</taxon>
        <taxon>Cyanobacteriota</taxon>
        <taxon>Cyanophyceae</taxon>
        <taxon>Nostocales</taxon>
        <taxon>Aphanizomenonaceae</taxon>
        <taxon>Cuspidothrix</taxon>
    </lineage>
</organism>
<keyword evidence="3" id="KW-1185">Reference proteome</keyword>
<sequence length="137" mass="14074">AAVSSRRPEAEGVAGVVRVVADGGTDAAVDHADLTEPDPRRRPVMLGGGLAARAVAEMASRGRAGMAGDDIIPPPPYNRGDNVPWEGVDNTHGQGGGAASVDPTRAVGPYGGAALVRPRDETRRGTDDPSGIEMRNR</sequence>
<feature type="non-terminal residue" evidence="2">
    <location>
        <position position="1"/>
    </location>
</feature>
<evidence type="ECO:0000256" key="1">
    <source>
        <dbReference type="SAM" id="MobiDB-lite"/>
    </source>
</evidence>
<dbReference type="EMBL" id="PGEM01000234">
    <property type="protein sequence ID" value="PPJ61444.1"/>
    <property type="molecule type" value="Genomic_DNA"/>
</dbReference>